<dbReference type="AlphaFoldDB" id="A0A8H2X431"/>
<sequence length="420" mass="46919">MSTYPGTRVCLPPELPPYLKKIRDIKPIIGIPSDEEVIGIHTVVRVANRVVDVQDMGDPVLVAQLSEHLFNAQMVRYRSKYSGAVFPENTTYIPPALPAHVLVQLGPITGAPTEEEVVGVQKAIRSYEQFANVPSMFDPHVNMELSQYLFDIQMAKYTQRAGESHASYLPHKTPVTIVEQSTHLAGGVTTSTNNAGTGADIIESNYPTQAMQNTSILDALERSNRLAEQTNQLVERSNQIAERANQLVEGSAQPIDQFNRLTVKLNELFERWNGHFEKSNQLAKESTKPTERLGDILEKVNKVLVAIQHAIIRNHKGNTRFTLDCLVNENGETPGVSSTVDYWDLKSLFEHHTSSIDPPFPIHIDGVVQDFRLPSWKLGAFLNFYGIGEGLCENGSSTEVYPGKYYAARARLRKYWTSCL</sequence>
<comment type="caution">
    <text evidence="1">The sequence shown here is derived from an EMBL/GenBank/DDBJ whole genome shotgun (WGS) entry which is preliminary data.</text>
</comment>
<dbReference type="EMBL" id="CAJMXA010000114">
    <property type="protein sequence ID" value="CAE6416667.1"/>
    <property type="molecule type" value="Genomic_DNA"/>
</dbReference>
<feature type="non-terminal residue" evidence="1">
    <location>
        <position position="1"/>
    </location>
</feature>
<proteinExistence type="predicted"/>
<name>A0A8H2X431_9AGAM</name>
<evidence type="ECO:0000313" key="2">
    <source>
        <dbReference type="Proteomes" id="UP000663853"/>
    </source>
</evidence>
<dbReference type="Proteomes" id="UP000663853">
    <property type="component" value="Unassembled WGS sequence"/>
</dbReference>
<organism evidence="1 2">
    <name type="scientific">Rhizoctonia solani</name>
    <dbReference type="NCBI Taxonomy" id="456999"/>
    <lineage>
        <taxon>Eukaryota</taxon>
        <taxon>Fungi</taxon>
        <taxon>Dikarya</taxon>
        <taxon>Basidiomycota</taxon>
        <taxon>Agaricomycotina</taxon>
        <taxon>Agaricomycetes</taxon>
        <taxon>Cantharellales</taxon>
        <taxon>Ceratobasidiaceae</taxon>
        <taxon>Rhizoctonia</taxon>
    </lineage>
</organism>
<reference evidence="1" key="1">
    <citation type="submission" date="2021-01" db="EMBL/GenBank/DDBJ databases">
        <authorList>
            <person name="Kaushik A."/>
        </authorList>
    </citation>
    <scope>NUCLEOTIDE SEQUENCE</scope>
    <source>
        <strain evidence="1">AG6-10EEA</strain>
    </source>
</reference>
<accession>A0A8H2X431</accession>
<gene>
    <name evidence="1" type="ORF">RDB_LOCUS7404</name>
</gene>
<evidence type="ECO:0008006" key="3">
    <source>
        <dbReference type="Google" id="ProtNLM"/>
    </source>
</evidence>
<protein>
    <recommendedName>
        <fullName evidence="3">Laminin domain protein</fullName>
    </recommendedName>
</protein>
<evidence type="ECO:0000313" key="1">
    <source>
        <dbReference type="EMBL" id="CAE6416667.1"/>
    </source>
</evidence>